<dbReference type="Proteomes" id="UP001596135">
    <property type="component" value="Unassembled WGS sequence"/>
</dbReference>
<evidence type="ECO:0000313" key="3">
    <source>
        <dbReference type="Proteomes" id="UP001596135"/>
    </source>
</evidence>
<evidence type="ECO:0000313" key="2">
    <source>
        <dbReference type="EMBL" id="MFC6045059.1"/>
    </source>
</evidence>
<feature type="signal peptide" evidence="1">
    <location>
        <begin position="1"/>
        <end position="27"/>
    </location>
</feature>
<comment type="caution">
    <text evidence="2">The sequence shown here is derived from an EMBL/GenBank/DDBJ whole genome shotgun (WGS) entry which is preliminary data.</text>
</comment>
<evidence type="ECO:0000256" key="1">
    <source>
        <dbReference type="SAM" id="SignalP"/>
    </source>
</evidence>
<accession>A0ABW1LMG5</accession>
<reference evidence="3" key="1">
    <citation type="journal article" date="2019" name="Int. J. Syst. Evol. Microbiol.">
        <title>The Global Catalogue of Microorganisms (GCM) 10K type strain sequencing project: providing services to taxonomists for standard genome sequencing and annotation.</title>
        <authorList>
            <consortium name="The Broad Institute Genomics Platform"/>
            <consortium name="The Broad Institute Genome Sequencing Center for Infectious Disease"/>
            <person name="Wu L."/>
            <person name="Ma J."/>
        </authorList>
    </citation>
    <scope>NUCLEOTIDE SEQUENCE [LARGE SCALE GENOMIC DNA]</scope>
    <source>
        <strain evidence="3">CCUG 54522</strain>
    </source>
</reference>
<organism evidence="2 3">
    <name type="scientific">Nocardioides hankookensis</name>
    <dbReference type="NCBI Taxonomy" id="443157"/>
    <lineage>
        <taxon>Bacteria</taxon>
        <taxon>Bacillati</taxon>
        <taxon>Actinomycetota</taxon>
        <taxon>Actinomycetes</taxon>
        <taxon>Propionibacteriales</taxon>
        <taxon>Nocardioidaceae</taxon>
        <taxon>Nocardioides</taxon>
    </lineage>
</organism>
<name>A0ABW1LMG5_9ACTN</name>
<proteinExistence type="predicted"/>
<dbReference type="EMBL" id="JBHSRJ010000008">
    <property type="protein sequence ID" value="MFC6045059.1"/>
    <property type="molecule type" value="Genomic_DNA"/>
</dbReference>
<gene>
    <name evidence="2" type="ORF">ACFPYL_18370</name>
</gene>
<feature type="chain" id="PRO_5046321567" description="Secreted protein" evidence="1">
    <location>
        <begin position="28"/>
        <end position="272"/>
    </location>
</feature>
<evidence type="ECO:0008006" key="4">
    <source>
        <dbReference type="Google" id="ProtNLM"/>
    </source>
</evidence>
<sequence>MKHLRLALAGAIAATTLTGGVAGPSSAEDKPQPCQEIQKVKISSSVKYSARVYYDYRTGGEATDAPTDSADNGLGALTYNITTCKNDDGWYARDIVLPFTGVNLTDVDVTRSDGKAVYSQTGWGIQPGPALKSSGTATLTFAGIACFKQPASHRGDILDLAIDFVPLPKKLSDLTETAIREVAHWTVSKLVTDSGGDVKCGGPRDATATVTLGAVKLNIGTGGKVSVDSAGKMLYVQHAENNSLCPSGTVGTVYSECGYRYDTAIDLTAKVL</sequence>
<keyword evidence="1" id="KW-0732">Signal</keyword>
<dbReference type="RefSeq" id="WP_379157558.1">
    <property type="nucleotide sequence ID" value="NZ_JBHSRJ010000008.1"/>
</dbReference>
<keyword evidence="3" id="KW-1185">Reference proteome</keyword>
<protein>
    <recommendedName>
        <fullName evidence="4">Secreted protein</fullName>
    </recommendedName>
</protein>